<dbReference type="EMBL" id="SNWP01000011">
    <property type="protein sequence ID" value="TDO27117.1"/>
    <property type="molecule type" value="Genomic_DNA"/>
</dbReference>
<evidence type="ECO:0000313" key="2">
    <source>
        <dbReference type="Proteomes" id="UP000295741"/>
    </source>
</evidence>
<dbReference type="AlphaFoldDB" id="A0A4R6IXH5"/>
<gene>
    <name evidence="1" type="ORF">BC659_2436</name>
</gene>
<protein>
    <submittedName>
        <fullName evidence="1">Uncharacterized protein</fullName>
    </submittedName>
</protein>
<comment type="caution">
    <text evidence="1">The sequence shown here is derived from an EMBL/GenBank/DDBJ whole genome shotgun (WGS) entry which is preliminary data.</text>
</comment>
<dbReference type="Proteomes" id="UP000295741">
    <property type="component" value="Unassembled WGS sequence"/>
</dbReference>
<sequence>MIMVVRIQYLYEVRKLTAIIIVAVYLFGATEASQLLKLPILVQHYYEHKAGNTSVTLTRFLQMHYMGHDDNDNDNLRDMQLPFKTMNDCCMIAFNSLPPQKIQISEMVTYEVQKEFTLLNDAAPFSISVEDIFQPPRIV</sequence>
<name>A0A4R6IXH5_9BACT</name>
<keyword evidence="2" id="KW-1185">Reference proteome</keyword>
<reference evidence="1 2" key="1">
    <citation type="submission" date="2019-03" db="EMBL/GenBank/DDBJ databases">
        <title>Genomic Encyclopedia of Archaeal and Bacterial Type Strains, Phase II (KMG-II): from individual species to whole genera.</title>
        <authorList>
            <person name="Goeker M."/>
        </authorList>
    </citation>
    <scope>NUCLEOTIDE SEQUENCE [LARGE SCALE GENOMIC DNA]</scope>
    <source>
        <strain evidence="1 2">DSM 28323</strain>
    </source>
</reference>
<evidence type="ECO:0000313" key="1">
    <source>
        <dbReference type="EMBL" id="TDO27117.1"/>
    </source>
</evidence>
<proteinExistence type="predicted"/>
<accession>A0A4R6IXH5</accession>
<organism evidence="1 2">
    <name type="scientific">Sediminibacterium goheungense</name>
    <dbReference type="NCBI Taxonomy" id="1086393"/>
    <lineage>
        <taxon>Bacteria</taxon>
        <taxon>Pseudomonadati</taxon>
        <taxon>Bacteroidota</taxon>
        <taxon>Chitinophagia</taxon>
        <taxon>Chitinophagales</taxon>
        <taxon>Chitinophagaceae</taxon>
        <taxon>Sediminibacterium</taxon>
    </lineage>
</organism>